<dbReference type="PANTHER" id="PTHR43525">
    <property type="entry name" value="PROTEIN MALY"/>
    <property type="match status" value="1"/>
</dbReference>
<evidence type="ECO:0000259" key="6">
    <source>
        <dbReference type="Pfam" id="PF00155"/>
    </source>
</evidence>
<comment type="cofactor">
    <cofactor evidence="1">
        <name>pyridoxal 5'-phosphate</name>
        <dbReference type="ChEBI" id="CHEBI:597326"/>
    </cofactor>
</comment>
<dbReference type="Gene3D" id="3.90.1150.10">
    <property type="entry name" value="Aspartate Aminotransferase, domain 1"/>
    <property type="match status" value="1"/>
</dbReference>
<dbReference type="AlphaFoldDB" id="A0A448N1X7"/>
<evidence type="ECO:0000256" key="3">
    <source>
        <dbReference type="ARBA" id="ARBA00022898"/>
    </source>
</evidence>
<evidence type="ECO:0000313" key="8">
    <source>
        <dbReference type="Proteomes" id="UP000273044"/>
    </source>
</evidence>
<feature type="domain" description="Aminotransferase class I/classII large" evidence="6">
    <location>
        <begin position="58"/>
        <end position="366"/>
    </location>
</feature>
<comment type="similarity">
    <text evidence="5">Belongs to the class-II pyridoxal-phosphate-dependent aminotransferase family. MalY/PatB cystathionine beta-lyase subfamily.</text>
</comment>
<evidence type="ECO:0000256" key="5">
    <source>
        <dbReference type="ARBA" id="ARBA00037974"/>
    </source>
</evidence>
<evidence type="ECO:0000256" key="4">
    <source>
        <dbReference type="ARBA" id="ARBA00023239"/>
    </source>
</evidence>
<evidence type="ECO:0000256" key="1">
    <source>
        <dbReference type="ARBA" id="ARBA00001933"/>
    </source>
</evidence>
<dbReference type="SUPFAM" id="SSF53383">
    <property type="entry name" value="PLP-dependent transferases"/>
    <property type="match status" value="1"/>
</dbReference>
<dbReference type="InterPro" id="IPR015424">
    <property type="entry name" value="PyrdxlP-dep_Trfase"/>
</dbReference>
<dbReference type="InterPro" id="IPR004839">
    <property type="entry name" value="Aminotransferase_I/II_large"/>
</dbReference>
<dbReference type="InterPro" id="IPR015421">
    <property type="entry name" value="PyrdxlP-dep_Trfase_major"/>
</dbReference>
<dbReference type="Proteomes" id="UP000273044">
    <property type="component" value="Chromosome"/>
</dbReference>
<dbReference type="GeneID" id="64408173"/>
<dbReference type="EMBL" id="LR134406">
    <property type="protein sequence ID" value="VEH71431.1"/>
    <property type="molecule type" value="Genomic_DNA"/>
</dbReference>
<accession>A0A448N1X7</accession>
<dbReference type="GO" id="GO:0030170">
    <property type="term" value="F:pyridoxal phosphate binding"/>
    <property type="evidence" value="ECO:0007669"/>
    <property type="project" value="InterPro"/>
</dbReference>
<dbReference type="InterPro" id="IPR051798">
    <property type="entry name" value="Class-II_PLP-Dep_Aminotrans"/>
</dbReference>
<dbReference type="Pfam" id="PF00155">
    <property type="entry name" value="Aminotran_1_2"/>
    <property type="match status" value="1"/>
</dbReference>
<gene>
    <name evidence="7" type="primary">patB</name>
    <name evidence="7" type="ORF">NCTC12967_02751</name>
</gene>
<dbReference type="CDD" id="cd00609">
    <property type="entry name" value="AAT_like"/>
    <property type="match status" value="1"/>
</dbReference>
<dbReference type="GO" id="GO:0047804">
    <property type="term" value="F:cysteine-S-conjugate beta-lyase activity"/>
    <property type="evidence" value="ECO:0007669"/>
    <property type="project" value="UniProtKB-EC"/>
</dbReference>
<keyword evidence="3" id="KW-0663">Pyridoxal phosphate</keyword>
<dbReference type="Gene3D" id="3.40.640.10">
    <property type="entry name" value="Type I PLP-dependent aspartate aminotransferase-like (Major domain)"/>
    <property type="match status" value="1"/>
</dbReference>
<proteinExistence type="inferred from homology"/>
<evidence type="ECO:0000313" key="7">
    <source>
        <dbReference type="EMBL" id="VEH71431.1"/>
    </source>
</evidence>
<sequence>MAIFDIPLETLRRRRSIKWARFAPDVLPMFVAEMDAKPVPAVVDVLSRMVAEGDTGYPELPDYQDAFASFASDVWGWDIDPATVSLACDVMTGMREMTLATTKPGDAVVINPPIYPPFRAVCNETRRRIVEVPTTEAGRLDLDALEVAFEKEHPAAYLLCSPHNPSGVVHTAEELARVMELANTHDVAVICDEIHAPLSGAEHTPLHRVPGGERAFVVTSASKSWNLAGLKAGLIVPGAEVADVVKGLSGYVPESASYLGVVAHATALNKGRDWLAEAAAEIRENKQHFADELHRAIPELTYTPSQGTYLAWLDCSPLGLDHAGQHFFEKAKVRFGQGTDYAPSATQFVRVNLATSKEIISEAVRRMAASL</sequence>
<reference evidence="7 8" key="1">
    <citation type="submission" date="2018-12" db="EMBL/GenBank/DDBJ databases">
        <authorList>
            <consortium name="Pathogen Informatics"/>
        </authorList>
    </citation>
    <scope>NUCLEOTIDE SEQUENCE [LARGE SCALE GENOMIC DNA]</scope>
    <source>
        <strain evidence="7 8">NCTC12967</strain>
    </source>
</reference>
<evidence type="ECO:0000256" key="2">
    <source>
        <dbReference type="ARBA" id="ARBA00012224"/>
    </source>
</evidence>
<dbReference type="RefSeq" id="WP_061787628.1">
    <property type="nucleotide sequence ID" value="NZ_LR134406.1"/>
</dbReference>
<protein>
    <recommendedName>
        <fullName evidence="2">cysteine-S-conjugate beta-lyase</fullName>
        <ecNumber evidence="2">4.4.1.13</ecNumber>
    </recommendedName>
</protein>
<dbReference type="PANTHER" id="PTHR43525:SF2">
    <property type="entry name" value="CYSTATHIONINE BETA-LYASE-RELATED"/>
    <property type="match status" value="1"/>
</dbReference>
<dbReference type="EC" id="4.4.1.13" evidence="2"/>
<name>A0A448N1X7_9ACTN</name>
<organism evidence="7 8">
    <name type="scientific">Arachnia propionica</name>
    <dbReference type="NCBI Taxonomy" id="1750"/>
    <lineage>
        <taxon>Bacteria</taxon>
        <taxon>Bacillati</taxon>
        <taxon>Actinomycetota</taxon>
        <taxon>Actinomycetes</taxon>
        <taxon>Propionibacteriales</taxon>
        <taxon>Propionibacteriaceae</taxon>
        <taxon>Arachnia</taxon>
    </lineage>
</organism>
<keyword evidence="8" id="KW-1185">Reference proteome</keyword>
<keyword evidence="4 7" id="KW-0456">Lyase</keyword>
<dbReference type="InterPro" id="IPR015422">
    <property type="entry name" value="PyrdxlP-dep_Trfase_small"/>
</dbReference>